<keyword evidence="5 12" id="KW-0812">Transmembrane</keyword>
<feature type="transmembrane region" description="Helical" evidence="12">
    <location>
        <begin position="130"/>
        <end position="149"/>
    </location>
</feature>
<dbReference type="InterPro" id="IPR000990">
    <property type="entry name" value="Innexin"/>
</dbReference>
<keyword evidence="4" id="KW-1003">Cell membrane</keyword>
<reference evidence="13" key="1">
    <citation type="submission" date="2018-10" db="EMBL/GenBank/DDBJ databases">
        <title>Transcriptome assembly of Aceria tosichella (Wheat curl mite) Type 2.</title>
        <authorList>
            <person name="Scully E.D."/>
            <person name="Geib S.M."/>
            <person name="Palmer N.A."/>
            <person name="Gupta A.K."/>
            <person name="Sarath G."/>
            <person name="Tatineni S."/>
        </authorList>
    </citation>
    <scope>NUCLEOTIDE SEQUENCE</scope>
    <source>
        <strain evidence="13">LincolnNE</strain>
    </source>
</reference>
<feature type="transmembrane region" description="Helical" evidence="12">
    <location>
        <begin position="199"/>
        <end position="221"/>
    </location>
</feature>
<evidence type="ECO:0000256" key="3">
    <source>
        <dbReference type="ARBA" id="ARBA00022448"/>
    </source>
</evidence>
<keyword evidence="3 12" id="KW-0813">Transport</keyword>
<evidence type="ECO:0000256" key="11">
    <source>
        <dbReference type="ARBA" id="ARBA00023303"/>
    </source>
</evidence>
<keyword evidence="8 12" id="KW-1133">Transmembrane helix</keyword>
<evidence type="ECO:0000256" key="2">
    <source>
        <dbReference type="ARBA" id="ARBA00004651"/>
    </source>
</evidence>
<evidence type="ECO:0000256" key="8">
    <source>
        <dbReference type="ARBA" id="ARBA00022989"/>
    </source>
</evidence>
<dbReference type="GO" id="GO:0005243">
    <property type="term" value="F:gap junction channel activity"/>
    <property type="evidence" value="ECO:0007669"/>
    <property type="project" value="TreeGrafter"/>
</dbReference>
<evidence type="ECO:0000256" key="12">
    <source>
        <dbReference type="RuleBase" id="RU010713"/>
    </source>
</evidence>
<feature type="transmembrane region" description="Helical" evidence="12">
    <location>
        <begin position="27"/>
        <end position="49"/>
    </location>
</feature>
<dbReference type="PANTHER" id="PTHR11893">
    <property type="entry name" value="INNEXIN"/>
    <property type="match status" value="1"/>
</dbReference>
<keyword evidence="9 12" id="KW-0406">Ion transport</keyword>
<keyword evidence="11 12" id="KW-0407">Ion channel</keyword>
<evidence type="ECO:0000256" key="1">
    <source>
        <dbReference type="ARBA" id="ARBA00004610"/>
    </source>
</evidence>
<feature type="transmembrane region" description="Helical" evidence="12">
    <location>
        <begin position="309"/>
        <end position="336"/>
    </location>
</feature>
<dbReference type="GO" id="GO:0005886">
    <property type="term" value="C:plasma membrane"/>
    <property type="evidence" value="ECO:0007669"/>
    <property type="project" value="UniProtKB-SubCell"/>
</dbReference>
<dbReference type="Pfam" id="PF00876">
    <property type="entry name" value="Innexin"/>
    <property type="match status" value="1"/>
</dbReference>
<dbReference type="AlphaFoldDB" id="A0A6G1SHX9"/>
<dbReference type="PANTHER" id="PTHR11893:SF40">
    <property type="entry name" value="INNEXIN SHAKING-B"/>
    <property type="match status" value="1"/>
</dbReference>
<name>A0A6G1SHX9_9ACAR</name>
<organism evidence="13">
    <name type="scientific">Aceria tosichella</name>
    <name type="common">wheat curl mite</name>
    <dbReference type="NCBI Taxonomy" id="561515"/>
    <lineage>
        <taxon>Eukaryota</taxon>
        <taxon>Metazoa</taxon>
        <taxon>Ecdysozoa</taxon>
        <taxon>Arthropoda</taxon>
        <taxon>Chelicerata</taxon>
        <taxon>Arachnida</taxon>
        <taxon>Acari</taxon>
        <taxon>Acariformes</taxon>
        <taxon>Trombidiformes</taxon>
        <taxon>Prostigmata</taxon>
        <taxon>Eupodina</taxon>
        <taxon>Eriophyoidea</taxon>
        <taxon>Eriophyidae</taxon>
        <taxon>Eriophyinae</taxon>
        <taxon>Aceriini</taxon>
        <taxon>Aceria</taxon>
    </lineage>
</organism>
<accession>A0A6G1SHX9</accession>
<sequence>MVLPALVSLKNLIKTKSYHIDLPFFRLHYQATACLLLAFCLILTANVLFGETIKCQTRMNANADIKFVDHMCYAIGTYTKYQVISHGQLPGKTNVTFKANPESRYFFTGIPIGLTNGPEIITFWHSYYQYVPLILFVQAVLFYFPHYLWKLWENGIISTICQRLHEHRFAPNEYFDVNYDLVYYIQNVLKFNKSLVYKYYFCHILCMLNLVIQIIVLNRIFNYQFVTYGYMFIKYLFDDDMYGLRPSSPDEVSKEIRQANLNNPLDFVFPKVTSCFFETASQAGKGIDKFYPMCILPLNILHDKFFLLLWFWFLILITFTALQIINDFMFTMLPLFRRYLFAKRFGSGLFSVTADDSCTRQPASLQEVFLLNLVGHNSDKFAFAALLRRLNKDDWTASPSETHSVV</sequence>
<keyword evidence="10 12" id="KW-0472">Membrane</keyword>
<evidence type="ECO:0000256" key="9">
    <source>
        <dbReference type="ARBA" id="ARBA00023065"/>
    </source>
</evidence>
<evidence type="ECO:0000256" key="6">
    <source>
        <dbReference type="ARBA" id="ARBA00022868"/>
    </source>
</evidence>
<comment type="function">
    <text evidence="12">Structural component of the gap junctions.</text>
</comment>
<gene>
    <name evidence="13" type="primary">inx2_1</name>
    <name evidence="12" type="synonym">inx</name>
    <name evidence="13" type="ORF">g.19394</name>
</gene>
<evidence type="ECO:0000313" key="13">
    <source>
        <dbReference type="EMBL" id="MDE49969.1"/>
    </source>
</evidence>
<keyword evidence="6" id="KW-0303">Gap junction</keyword>
<dbReference type="GO" id="GO:0005921">
    <property type="term" value="C:gap junction"/>
    <property type="evidence" value="ECO:0007669"/>
    <property type="project" value="UniProtKB-SubCell"/>
</dbReference>
<protein>
    <recommendedName>
        <fullName evidence="12">Innexin</fullName>
    </recommendedName>
</protein>
<evidence type="ECO:0000256" key="7">
    <source>
        <dbReference type="ARBA" id="ARBA00022949"/>
    </source>
</evidence>
<keyword evidence="7" id="KW-0965">Cell junction</keyword>
<dbReference type="EMBL" id="GGYP01005198">
    <property type="protein sequence ID" value="MDE49969.1"/>
    <property type="molecule type" value="Transcribed_RNA"/>
</dbReference>
<proteinExistence type="inferred from homology"/>
<evidence type="ECO:0000256" key="4">
    <source>
        <dbReference type="ARBA" id="ARBA00022475"/>
    </source>
</evidence>
<evidence type="ECO:0000256" key="10">
    <source>
        <dbReference type="ARBA" id="ARBA00023136"/>
    </source>
</evidence>
<dbReference type="PRINTS" id="PR01262">
    <property type="entry name" value="INNEXIN"/>
</dbReference>
<dbReference type="PROSITE" id="PS51013">
    <property type="entry name" value="PANNEXIN"/>
    <property type="match status" value="1"/>
</dbReference>
<comment type="similarity">
    <text evidence="12">Belongs to the pannexin family.</text>
</comment>
<dbReference type="GO" id="GO:0034220">
    <property type="term" value="P:monoatomic ion transmembrane transport"/>
    <property type="evidence" value="ECO:0007669"/>
    <property type="project" value="UniProtKB-KW"/>
</dbReference>
<evidence type="ECO:0000256" key="5">
    <source>
        <dbReference type="ARBA" id="ARBA00022692"/>
    </source>
</evidence>
<comment type="subcellular location">
    <subcellularLocation>
        <location evidence="1">Cell junction</location>
        <location evidence="1">Gap junction</location>
    </subcellularLocation>
    <subcellularLocation>
        <location evidence="2 12">Cell membrane</location>
        <topology evidence="2 12">Multi-pass membrane protein</topology>
    </subcellularLocation>
</comment>